<sequence length="128" mass="13485">MILIIQHAIESLQHGYAQLADGSPAAECSADAAIGSKDALGSYRSLAFQGIDQGQELAQFTRRPEASSGSPGHALWLYELHGVLAGIAHELADAGSILKGWSRQLSASLLDRSAGAVVRSLSRQLLFS</sequence>
<organism evidence="1 2">
    <name type="scientific">Candidatus Accumulibacter proximus</name>
    <dbReference type="NCBI Taxonomy" id="2954385"/>
    <lineage>
        <taxon>Bacteria</taxon>
        <taxon>Pseudomonadati</taxon>
        <taxon>Pseudomonadota</taxon>
        <taxon>Betaproteobacteria</taxon>
        <taxon>Candidatus Accumulibacter</taxon>
    </lineage>
</organism>
<dbReference type="EMBL" id="JADJMH010000002">
    <property type="protein sequence ID" value="MBK7673988.1"/>
    <property type="molecule type" value="Genomic_DNA"/>
</dbReference>
<dbReference type="Proteomes" id="UP000697998">
    <property type="component" value="Unassembled WGS sequence"/>
</dbReference>
<evidence type="ECO:0000313" key="1">
    <source>
        <dbReference type="EMBL" id="MBK7673988.1"/>
    </source>
</evidence>
<gene>
    <name evidence="1" type="ORF">IPJ27_04040</name>
</gene>
<dbReference type="AlphaFoldDB" id="A0A935UG22"/>
<accession>A0A935UG22</accession>
<evidence type="ECO:0000313" key="2">
    <source>
        <dbReference type="Proteomes" id="UP000697998"/>
    </source>
</evidence>
<proteinExistence type="predicted"/>
<name>A0A935UG22_9PROT</name>
<protein>
    <submittedName>
        <fullName evidence="1">Uncharacterized protein</fullName>
    </submittedName>
</protein>
<reference evidence="1 2" key="1">
    <citation type="submission" date="2020-10" db="EMBL/GenBank/DDBJ databases">
        <title>Connecting structure to function with the recovery of over 1000 high-quality activated sludge metagenome-assembled genomes encoding full-length rRNA genes using long-read sequencing.</title>
        <authorList>
            <person name="Singleton C.M."/>
            <person name="Petriglieri F."/>
            <person name="Kristensen J.M."/>
            <person name="Kirkegaard R.H."/>
            <person name="Michaelsen T.Y."/>
            <person name="Andersen M.H."/>
            <person name="Karst S.M."/>
            <person name="Dueholm M.S."/>
            <person name="Nielsen P.H."/>
            <person name="Albertsen M."/>
        </authorList>
    </citation>
    <scope>NUCLEOTIDE SEQUENCE [LARGE SCALE GENOMIC DNA]</scope>
    <source>
        <strain evidence="1">EsbW_18-Q3-R4-48_BATAC.285</strain>
    </source>
</reference>
<comment type="caution">
    <text evidence="1">The sequence shown here is derived from an EMBL/GenBank/DDBJ whole genome shotgun (WGS) entry which is preliminary data.</text>
</comment>